<dbReference type="EMBL" id="JPVR01000063">
    <property type="protein sequence ID" value="KGR88041.1"/>
    <property type="molecule type" value="Genomic_DNA"/>
</dbReference>
<keyword evidence="2" id="KW-1185">Reference proteome</keyword>
<sequence length="381" mass="41076">MTQALANTNINFIKLGYDAGNININRLINLDLNSHTAGDITYIFDETGEVSLLNSGTSTTINSLTVTAPHGTYNLASGLTVNGVTNINNVAVGTFNTKAQHNGKVVVKDSDGGSVNFTGATVNDGIDINPESRALQPVIIKGDAPLVSDTGNATVRLLGNTPKVLLEGKAHDVWVGAPNSEFVVSVEGEASKITIDETAKGSKITTSKLYEFELLFNEGQTVSDLAGSGLFGDKEIRVVGYPSEEENVNVAYLLKLDGDVFSNVYTFETHTFSEDEECIVTEGGNGKFRVSIEEMKVYLEGDVTGKELRKYLEDQSQNLFGIAEDWLGDGKVVISFYDVKSNDVELIESDTVIDNKSVGMRVLVGTNEQHGLYILTKKLAK</sequence>
<evidence type="ECO:0000313" key="1">
    <source>
        <dbReference type="EMBL" id="KGR88041.1"/>
    </source>
</evidence>
<gene>
    <name evidence="1" type="ORF">CD31_05110</name>
</gene>
<organism evidence="1 2">
    <name type="scientific">Lysinibacillus boronitolerans JCM 21713 = 10a = NBRC 103108</name>
    <dbReference type="NCBI Taxonomy" id="1294264"/>
    <lineage>
        <taxon>Bacteria</taxon>
        <taxon>Bacillati</taxon>
        <taxon>Bacillota</taxon>
        <taxon>Bacilli</taxon>
        <taxon>Bacillales</taxon>
        <taxon>Bacillaceae</taxon>
        <taxon>Lysinibacillus</taxon>
    </lineage>
</organism>
<reference evidence="1 2" key="1">
    <citation type="submission" date="2014-02" db="EMBL/GenBank/DDBJ databases">
        <title>Draft genome sequence of Lysinibacillus boronitolerans NBRC 103108.</title>
        <authorList>
            <person name="Zhang F."/>
            <person name="Wang G."/>
            <person name="Zhang L."/>
        </authorList>
    </citation>
    <scope>NUCLEOTIDE SEQUENCE [LARGE SCALE GENOMIC DNA]</scope>
    <source>
        <strain evidence="1 2">NBRC 103108</strain>
    </source>
</reference>
<accession>A0ABR4Y394</accession>
<evidence type="ECO:0000313" key="2">
    <source>
        <dbReference type="Proteomes" id="UP000030487"/>
    </source>
</evidence>
<comment type="caution">
    <text evidence="1">The sequence shown here is derived from an EMBL/GenBank/DDBJ whole genome shotgun (WGS) entry which is preliminary data.</text>
</comment>
<dbReference type="RefSeq" id="WP_036076122.1">
    <property type="nucleotide sequence ID" value="NZ_AVCW01000019.1"/>
</dbReference>
<dbReference type="Proteomes" id="UP000030487">
    <property type="component" value="Unassembled WGS sequence"/>
</dbReference>
<protein>
    <submittedName>
        <fullName evidence="1">Uncharacterized protein</fullName>
    </submittedName>
</protein>
<name>A0ABR4Y394_9BACI</name>
<proteinExistence type="predicted"/>